<evidence type="ECO:0000256" key="7">
    <source>
        <dbReference type="ARBA" id="ARBA00022741"/>
    </source>
</evidence>
<dbReference type="InterPro" id="IPR041267">
    <property type="entry name" value="NLRP_HD2"/>
</dbReference>
<name>A0A811ZSI7_NYCPR</name>
<evidence type="ECO:0000256" key="4">
    <source>
        <dbReference type="ARBA" id="ARBA00022588"/>
    </source>
</evidence>
<proteinExistence type="inferred from homology"/>
<dbReference type="InterPro" id="IPR027417">
    <property type="entry name" value="P-loop_NTPase"/>
</dbReference>
<dbReference type="PROSITE" id="PS50824">
    <property type="entry name" value="DAPIN"/>
    <property type="match status" value="1"/>
</dbReference>
<dbReference type="Pfam" id="PF17776">
    <property type="entry name" value="NLRC4_HD2"/>
    <property type="match status" value="1"/>
</dbReference>
<dbReference type="Pfam" id="PF02758">
    <property type="entry name" value="PYRIN"/>
    <property type="match status" value="1"/>
</dbReference>
<dbReference type="SUPFAM" id="SSF52047">
    <property type="entry name" value="RNI-like"/>
    <property type="match status" value="1"/>
</dbReference>
<dbReference type="FunFam" id="1.10.533.10:FF:000056">
    <property type="entry name" value="NACHT, LRR and PYD domains-containing protein 14"/>
    <property type="match status" value="1"/>
</dbReference>
<evidence type="ECO:0000256" key="8">
    <source>
        <dbReference type="ARBA" id="ARBA00022840"/>
    </source>
</evidence>
<dbReference type="GO" id="GO:0045087">
    <property type="term" value="P:innate immune response"/>
    <property type="evidence" value="ECO:0007669"/>
    <property type="project" value="UniProtKB-KW"/>
</dbReference>
<keyword evidence="9" id="KW-0391">Immunity</keyword>
<comment type="subcellular location">
    <subcellularLocation>
        <location evidence="1">Cytoplasm</location>
    </subcellularLocation>
</comment>
<dbReference type="SMART" id="SM00368">
    <property type="entry name" value="LRR_RI"/>
    <property type="match status" value="9"/>
</dbReference>
<evidence type="ECO:0000256" key="3">
    <source>
        <dbReference type="ARBA" id="ARBA00022490"/>
    </source>
</evidence>
<dbReference type="Gene3D" id="3.40.50.300">
    <property type="entry name" value="P-loop containing nucleotide triphosphate hydrolases"/>
    <property type="match status" value="1"/>
</dbReference>
<dbReference type="InterPro" id="IPR004020">
    <property type="entry name" value="DAPIN"/>
</dbReference>
<dbReference type="PANTHER" id="PTHR45690:SF13">
    <property type="entry name" value="NACHT, LRR AND PYD DOMAINS-CONTAINING PROTEIN 9"/>
    <property type="match status" value="1"/>
</dbReference>
<dbReference type="InterPro" id="IPR007111">
    <property type="entry name" value="NACHT_NTPase"/>
</dbReference>
<dbReference type="Pfam" id="PF05729">
    <property type="entry name" value="NACHT"/>
    <property type="match status" value="1"/>
</dbReference>
<keyword evidence="8" id="KW-0067">ATP-binding</keyword>
<keyword evidence="6" id="KW-0677">Repeat</keyword>
<comment type="similarity">
    <text evidence="2">Belongs to the NLRP family.</text>
</comment>
<evidence type="ECO:0000256" key="9">
    <source>
        <dbReference type="ARBA" id="ARBA00022859"/>
    </source>
</evidence>
<keyword evidence="7" id="KW-0547">Nucleotide-binding</keyword>
<dbReference type="InterPro" id="IPR041075">
    <property type="entry name" value="NOD1/2_WH"/>
</dbReference>
<keyword evidence="5" id="KW-0433">Leucine-rich repeat</keyword>
<dbReference type="Gene3D" id="3.80.10.10">
    <property type="entry name" value="Ribonuclease Inhibitor"/>
    <property type="match status" value="1"/>
</dbReference>
<gene>
    <name evidence="13" type="ORF">NYPRO_LOCUS24911</name>
</gene>
<dbReference type="GO" id="GO:0050727">
    <property type="term" value="P:regulation of inflammatory response"/>
    <property type="evidence" value="ECO:0007669"/>
    <property type="project" value="TreeGrafter"/>
</dbReference>
<keyword evidence="3" id="KW-0963">Cytoplasm</keyword>
<dbReference type="GO" id="GO:0061702">
    <property type="term" value="C:canonical inflammasome complex"/>
    <property type="evidence" value="ECO:0007669"/>
    <property type="project" value="TreeGrafter"/>
</dbReference>
<evidence type="ECO:0000313" key="14">
    <source>
        <dbReference type="Proteomes" id="UP000645828"/>
    </source>
</evidence>
<dbReference type="InterPro" id="IPR032675">
    <property type="entry name" value="LRR_dom_sf"/>
</dbReference>
<dbReference type="InterPro" id="IPR011029">
    <property type="entry name" value="DEATH-like_dom_sf"/>
</dbReference>
<dbReference type="PROSITE" id="PS50837">
    <property type="entry name" value="NACHT"/>
    <property type="match status" value="1"/>
</dbReference>
<dbReference type="InterPro" id="IPR050637">
    <property type="entry name" value="NLRP_innate_immun_reg"/>
</dbReference>
<keyword evidence="14" id="KW-1185">Reference proteome</keyword>
<feature type="domain" description="Pyrin" evidence="11">
    <location>
        <begin position="1"/>
        <end position="94"/>
    </location>
</feature>
<evidence type="ECO:0000256" key="10">
    <source>
        <dbReference type="ARBA" id="ARBA00023198"/>
    </source>
</evidence>
<dbReference type="Proteomes" id="UP000645828">
    <property type="component" value="Unassembled WGS sequence"/>
</dbReference>
<dbReference type="GO" id="GO:0006954">
    <property type="term" value="P:inflammatory response"/>
    <property type="evidence" value="ECO:0007669"/>
    <property type="project" value="UniProtKB-KW"/>
</dbReference>
<dbReference type="Pfam" id="PF17779">
    <property type="entry name" value="WHD_NOD2"/>
    <property type="match status" value="1"/>
</dbReference>
<dbReference type="SMART" id="SM01289">
    <property type="entry name" value="PYRIN"/>
    <property type="match status" value="1"/>
</dbReference>
<organism evidence="13 14">
    <name type="scientific">Nyctereutes procyonoides</name>
    <name type="common">Raccoon dog</name>
    <name type="synonym">Canis procyonoides</name>
    <dbReference type="NCBI Taxonomy" id="34880"/>
    <lineage>
        <taxon>Eukaryota</taxon>
        <taxon>Metazoa</taxon>
        <taxon>Chordata</taxon>
        <taxon>Craniata</taxon>
        <taxon>Vertebrata</taxon>
        <taxon>Euteleostomi</taxon>
        <taxon>Mammalia</taxon>
        <taxon>Eutheria</taxon>
        <taxon>Laurasiatheria</taxon>
        <taxon>Carnivora</taxon>
        <taxon>Caniformia</taxon>
        <taxon>Canidae</taxon>
        <taxon>Nyctereutes</taxon>
    </lineage>
</organism>
<evidence type="ECO:0000313" key="13">
    <source>
        <dbReference type="EMBL" id="CAD7692117.1"/>
    </source>
</evidence>
<reference evidence="13" key="1">
    <citation type="submission" date="2020-12" db="EMBL/GenBank/DDBJ databases">
        <authorList>
            <consortium name="Molecular Ecology Group"/>
        </authorList>
    </citation>
    <scope>NUCLEOTIDE SEQUENCE</scope>
    <source>
        <strain evidence="13">TBG_1078</strain>
    </source>
</reference>
<sequence>MTESFFSDFGLLWYLEELKKEEFWKFKELLKQEPLQLGLKPIPWTELKKASREDLAKLLDKHYPGKQAWDVMLNLFLQINRHDLWTKAQEEIRNKPSPYRNHMKEKFRLIWEKETCLPVPNDYYKETIKHEYENLHAAYRASQAEESSPTVILQGPEGIGKTTLLRKVMLEWAEGNLWKDRFTFIFFLNGCEMNMIIETSLVELISRDLPLSSEPVEDILSQPERILFIMDGFEELKFDLELLTPLCNDQRQRQPMQIILSSLLQRKMLPESSLLISLGTGSMRKNYCLLQHPKYITLPGFSEHERKLYFYHFFRERNKALKAFSFVRGNIPLFVFCHNPLVCWLVCTCMKWQLEKGEDLEIVSESTTSLYTSFFISVFQSRNETCPPKHSRTRLKGLCTLAAMGIWTRMFVFCHEDVRRNGISESDTLMWMGMRILQRSGEYFTFTHMCLQEFCAAMFYVLKQPKDSPNPAIGSVTQLVTAGVSQVQSPLSRMITFLFAFSTEKITNLLETSFGFLLSKELKQEITQCLKSLSQCDPSQVAVNFQELFSGLFETHEKGFVAQVMDFFEEVNIYIGNTEDLVISAFCLKHCQNLRTLHLCIENVFSDDSGSIINEKLSFWQDFCSVFTTNENFQMLDLDNCKFSEASLAILCKALAQPVCKLQKFVYNFASDFGSSPTLHKAILHNPHLKHLNLHGSSLSHVDVRQLCEMLKHPTCSIEELMLGMCDITAEACEEIASVLVCNKKLKLLSLAENPLRNEGMLMLCDALKHPDCVLETLLLMCCCLTSVACDYISQALLCNKSLSLLDLESNFLKDDGVASLCEALKHPNCHIEQLWLADCSLTSLCCKNLSDVLVCNEKLKILKLGSNDIQDAGVKQLCEALKHPDCKVEHLGLDMCQLITACCEALALALTVCKSLKSLNLHWISLDRDGAVVLCEALKHLDCALQQLGLDKSVFDKEIQMLLTAVEEKNPHLTISHLLWINKEYRIRGVLT</sequence>
<keyword evidence="10" id="KW-0395">Inflammatory response</keyword>
<protein>
    <submittedName>
        <fullName evidence="13">(raccoon dog) hypothetical protein</fullName>
    </submittedName>
</protein>
<evidence type="ECO:0000256" key="5">
    <source>
        <dbReference type="ARBA" id="ARBA00022614"/>
    </source>
</evidence>
<comment type="caution">
    <text evidence="13">The sequence shown here is derived from an EMBL/GenBank/DDBJ whole genome shotgun (WGS) entry which is preliminary data.</text>
</comment>
<dbReference type="EMBL" id="CAJHUB010000775">
    <property type="protein sequence ID" value="CAD7692117.1"/>
    <property type="molecule type" value="Genomic_DNA"/>
</dbReference>
<dbReference type="PANTHER" id="PTHR45690">
    <property type="entry name" value="NACHT, LRR AND PYD DOMAINS-CONTAINING PROTEIN 12"/>
    <property type="match status" value="1"/>
</dbReference>
<evidence type="ECO:0000256" key="6">
    <source>
        <dbReference type="ARBA" id="ARBA00022737"/>
    </source>
</evidence>
<accession>A0A811ZSI7</accession>
<keyword evidence="4" id="KW-0399">Innate immunity</keyword>
<dbReference type="Gene3D" id="1.10.533.10">
    <property type="entry name" value="Death Domain, Fas"/>
    <property type="match status" value="1"/>
</dbReference>
<evidence type="ECO:0000259" key="11">
    <source>
        <dbReference type="PROSITE" id="PS50824"/>
    </source>
</evidence>
<feature type="domain" description="NACHT" evidence="12">
    <location>
        <begin position="149"/>
        <end position="347"/>
    </location>
</feature>
<evidence type="ECO:0000256" key="2">
    <source>
        <dbReference type="ARBA" id="ARBA00008665"/>
    </source>
</evidence>
<dbReference type="SUPFAM" id="SSF47986">
    <property type="entry name" value="DEATH domain"/>
    <property type="match status" value="1"/>
</dbReference>
<dbReference type="GO" id="GO:0005524">
    <property type="term" value="F:ATP binding"/>
    <property type="evidence" value="ECO:0007669"/>
    <property type="project" value="UniProtKB-KW"/>
</dbReference>
<evidence type="ECO:0000256" key="1">
    <source>
        <dbReference type="ARBA" id="ARBA00004496"/>
    </source>
</evidence>
<dbReference type="FunFam" id="3.40.50.300:FF:000442">
    <property type="entry name" value="NACHT, LRR and PYD domains-containing protein 3"/>
    <property type="match status" value="1"/>
</dbReference>
<dbReference type="CDD" id="cd08320">
    <property type="entry name" value="Pyrin_NALPs"/>
    <property type="match status" value="1"/>
</dbReference>
<evidence type="ECO:0000259" key="12">
    <source>
        <dbReference type="PROSITE" id="PS50837"/>
    </source>
</evidence>
<dbReference type="SUPFAM" id="SSF52540">
    <property type="entry name" value="P-loop containing nucleoside triphosphate hydrolases"/>
    <property type="match status" value="1"/>
</dbReference>
<dbReference type="AlphaFoldDB" id="A0A811ZSI7"/>